<dbReference type="EMBL" id="JBFNXQ010000075">
    <property type="protein sequence ID" value="MEX5720535.1"/>
    <property type="molecule type" value="Genomic_DNA"/>
</dbReference>
<sequence>MHAARYVRSHHPLPVTLDVRVPHPRRYHLTLVDALLRCSLPAAGRFGAVRAAVARHGLAHLPLSVLLAFSPRREHPELDRLRDELGRGWRDLARHSNRIPAEPPDLALMVLRRSLGRLVFVFGEDPDPLLVCKIPEGDDPRVDAEAAVLEKVSTLDFVPRHLGHVGRARVQEALPGHPLALEPLSYDAVLAAGWSQQLAETAAMLERLGVVSRDDSDPTENLTAEAEGLLTPKTVTRVRSSLDRLRAARVSVTCHGDVSAQNLMVRDGRVSGLVDWELARRGLPGTDVLNLVQSDFEQRLGLVRWSTEEVLEAFSTAWDAAPLFVEGRRAAKVAAEAVGLDGDLFPDVEVAHFAGRLQDRVDRPTQFLGGPRMAAAMVERASAD</sequence>
<feature type="domain" description="Aminoglycoside phosphotransferase" evidence="1">
    <location>
        <begin position="120"/>
        <end position="319"/>
    </location>
</feature>
<dbReference type="RefSeq" id="WP_369209356.1">
    <property type="nucleotide sequence ID" value="NZ_JBFNXQ010000075.1"/>
</dbReference>
<evidence type="ECO:0000259" key="1">
    <source>
        <dbReference type="Pfam" id="PF01636"/>
    </source>
</evidence>
<evidence type="ECO:0000313" key="2">
    <source>
        <dbReference type="EMBL" id="MEX5720535.1"/>
    </source>
</evidence>
<proteinExistence type="predicted"/>
<dbReference type="InterPro" id="IPR011009">
    <property type="entry name" value="Kinase-like_dom_sf"/>
</dbReference>
<gene>
    <name evidence="2" type="ORF">ABQ292_19400</name>
</gene>
<dbReference type="Proteomes" id="UP001560045">
    <property type="component" value="Unassembled WGS sequence"/>
</dbReference>
<organism evidence="2 3">
    <name type="scientific">Geodermatophilus maliterrae</name>
    <dbReference type="NCBI Taxonomy" id="3162531"/>
    <lineage>
        <taxon>Bacteria</taxon>
        <taxon>Bacillati</taxon>
        <taxon>Actinomycetota</taxon>
        <taxon>Actinomycetes</taxon>
        <taxon>Geodermatophilales</taxon>
        <taxon>Geodermatophilaceae</taxon>
        <taxon>Geodermatophilus</taxon>
    </lineage>
</organism>
<keyword evidence="3" id="KW-1185">Reference proteome</keyword>
<dbReference type="Pfam" id="PF01636">
    <property type="entry name" value="APH"/>
    <property type="match status" value="1"/>
</dbReference>
<dbReference type="Gene3D" id="3.90.1200.10">
    <property type="match status" value="1"/>
</dbReference>
<dbReference type="SUPFAM" id="SSF56112">
    <property type="entry name" value="Protein kinase-like (PK-like)"/>
    <property type="match status" value="1"/>
</dbReference>
<dbReference type="InterPro" id="IPR002575">
    <property type="entry name" value="Aminoglycoside_PTrfase"/>
</dbReference>
<comment type="caution">
    <text evidence="2">The sequence shown here is derived from an EMBL/GenBank/DDBJ whole genome shotgun (WGS) entry which is preliminary data.</text>
</comment>
<name>A0ABV3XIX6_9ACTN</name>
<protein>
    <submittedName>
        <fullName evidence="2">Phosphotransferase</fullName>
    </submittedName>
</protein>
<accession>A0ABV3XIX6</accession>
<reference evidence="2 3" key="1">
    <citation type="submission" date="2024-06" db="EMBL/GenBank/DDBJ databases">
        <title>Draft genome sequence of Geodermatophilus badlandi, a novel member of the Geodermatophilaceae isolated from badland sedimentary rocks in the Red desert, Wyoming, USA.</title>
        <authorList>
            <person name="Ben Tekaya S."/>
            <person name="Nouioui I."/>
            <person name="Flores G.M."/>
            <person name="Shaal M.N."/>
            <person name="Bredoire F."/>
            <person name="Basile F."/>
            <person name="Van Diepen L."/>
            <person name="Ward N.L."/>
        </authorList>
    </citation>
    <scope>NUCLEOTIDE SEQUENCE [LARGE SCALE GENOMIC DNA]</scope>
    <source>
        <strain evidence="2 3">WL48A</strain>
    </source>
</reference>
<evidence type="ECO:0000313" key="3">
    <source>
        <dbReference type="Proteomes" id="UP001560045"/>
    </source>
</evidence>